<dbReference type="Proteomes" id="UP001155660">
    <property type="component" value="Chromosome B9"/>
</dbReference>
<keyword evidence="4 12" id="KW-0336">GPI-anchor</keyword>
<evidence type="ECO:0000256" key="10">
    <source>
        <dbReference type="ARBA" id="ARBA00023288"/>
    </source>
</evidence>
<feature type="signal peptide" evidence="14">
    <location>
        <begin position="1"/>
        <end position="30"/>
    </location>
</feature>
<dbReference type="RefSeq" id="XP_042586377.1">
    <property type="nucleotide sequence ID" value="XM_042730443.1"/>
</dbReference>
<dbReference type="GO" id="GO:0016477">
    <property type="term" value="P:cell migration"/>
    <property type="evidence" value="ECO:0007669"/>
    <property type="project" value="TreeGrafter"/>
</dbReference>
<reference evidence="15" key="1">
    <citation type="submission" date="2025-08" db="UniProtKB">
        <authorList>
            <consortium name="RefSeq"/>
        </authorList>
    </citation>
    <scope>IDENTIFICATION</scope>
    <source>
        <tissue evidence="15">Muscle</tissue>
    </source>
</reference>
<dbReference type="InterPro" id="IPR001863">
    <property type="entry name" value="Glypican"/>
</dbReference>
<name>A0A9Q9WMZ6_CYPCA</name>
<evidence type="ECO:0000256" key="3">
    <source>
        <dbReference type="ARBA" id="ARBA00022475"/>
    </source>
</evidence>
<dbReference type="PROSITE" id="PS01207">
    <property type="entry name" value="GLYPICAN"/>
    <property type="match status" value="1"/>
</dbReference>
<dbReference type="GO" id="GO:0005576">
    <property type="term" value="C:extracellular region"/>
    <property type="evidence" value="ECO:0007669"/>
    <property type="project" value="TreeGrafter"/>
</dbReference>
<sequence>MTRINQQISAELAMSAVFAVLCALLAPVAADPHAVNCSQVKDAFTDLGYSPVRVPTEETAGEDLRVCAPQRTCCNAEMEENFIQRSSRDFEKLMDDTSEELRDAFMTGHKRFDEFFLELLENTERSLNEMFLRTYGKPYLQNAEVFQGLFAELKRYYTGGNVNLEEMLNDFWMRLLERMFQLLNSQYVITEDYLECIGKYMEQLKPFGDVPKKLKSQVTRAFIAARTFVQGLVVGREVANRVSKVTMSSACVSGFTKMLYCSYCQGLFTLKPCNNYCLNVMKGCLANQADLDPEWSKYIDAMLLLTERLEGPFNIAYRVGDGGCGCLQVFQGCGQLEPSGMSRSARGVSDTFSGRFSPYNPEELPTAAAASRLDRLVTDVKEKLKKFRKFWSLLPEAFCQEEHVAAAESTEDDCWNGHDKGRYVPEVLKDGLTNQVNNPEVGVDISRPDTLIRQQIMALRVMTNKLKNAYDGNDIYFQDSNDESSASGSGSGCTETCVTEPDSFITDTPVQEAEKTDETSSASIIQPNLLLLVLTVLALKEHWR</sequence>
<evidence type="ECO:0000256" key="6">
    <source>
        <dbReference type="ARBA" id="ARBA00022974"/>
    </source>
</evidence>
<keyword evidence="7 12" id="KW-0472">Membrane</keyword>
<protein>
    <submittedName>
        <fullName evidence="15">Glypican-6b</fullName>
    </submittedName>
</protein>
<accession>A0A9Q9WMZ6</accession>
<organism evidence="15">
    <name type="scientific">Cyprinus carpio</name>
    <name type="common">Common carp</name>
    <dbReference type="NCBI Taxonomy" id="7962"/>
    <lineage>
        <taxon>Eukaryota</taxon>
        <taxon>Metazoa</taxon>
        <taxon>Chordata</taxon>
        <taxon>Craniata</taxon>
        <taxon>Vertebrata</taxon>
        <taxon>Euteleostomi</taxon>
        <taxon>Actinopterygii</taxon>
        <taxon>Neopterygii</taxon>
        <taxon>Teleostei</taxon>
        <taxon>Ostariophysi</taxon>
        <taxon>Cypriniformes</taxon>
        <taxon>Cyprinidae</taxon>
        <taxon>Cyprininae</taxon>
        <taxon>Cyprinus</taxon>
    </lineage>
</organism>
<dbReference type="GO" id="GO:0098552">
    <property type="term" value="C:side of membrane"/>
    <property type="evidence" value="ECO:0007669"/>
    <property type="project" value="UniProtKB-KW"/>
</dbReference>
<evidence type="ECO:0000256" key="7">
    <source>
        <dbReference type="ARBA" id="ARBA00023136"/>
    </source>
</evidence>
<evidence type="ECO:0000256" key="11">
    <source>
        <dbReference type="RuleBase" id="RU003518"/>
    </source>
</evidence>
<keyword evidence="6 12" id="KW-0654">Proteoglycan</keyword>
<keyword evidence="10 12" id="KW-0449">Lipoprotein</keyword>
<dbReference type="KEGG" id="ccar:109082706"/>
<evidence type="ECO:0000256" key="8">
    <source>
        <dbReference type="ARBA" id="ARBA00023180"/>
    </source>
</evidence>
<comment type="similarity">
    <text evidence="2 11">Belongs to the glypican family.</text>
</comment>
<keyword evidence="8" id="KW-0325">Glycoprotein</keyword>
<comment type="subcellular location">
    <subcellularLocation>
        <location evidence="1 12">Cell membrane</location>
        <topology evidence="1 12">Lipid-anchor</topology>
        <topology evidence="1 12">GPI-anchor</topology>
    </subcellularLocation>
</comment>
<dbReference type="PANTHER" id="PTHR10822">
    <property type="entry name" value="GLYPICAN"/>
    <property type="match status" value="1"/>
</dbReference>
<keyword evidence="9 12" id="KW-0357">Heparan sulfate</keyword>
<dbReference type="Pfam" id="PF01153">
    <property type="entry name" value="Glypican"/>
    <property type="match status" value="2"/>
</dbReference>
<evidence type="ECO:0000256" key="9">
    <source>
        <dbReference type="ARBA" id="ARBA00023207"/>
    </source>
</evidence>
<dbReference type="OrthoDB" id="10010764at2759"/>
<evidence type="ECO:0000256" key="1">
    <source>
        <dbReference type="ARBA" id="ARBA00004609"/>
    </source>
</evidence>
<proteinExistence type="inferred from homology"/>
<dbReference type="GO" id="GO:0009986">
    <property type="term" value="C:cell surface"/>
    <property type="evidence" value="ECO:0007669"/>
    <property type="project" value="TreeGrafter"/>
</dbReference>
<dbReference type="GO" id="GO:0009966">
    <property type="term" value="P:regulation of signal transduction"/>
    <property type="evidence" value="ECO:0007669"/>
    <property type="project" value="InterPro"/>
</dbReference>
<dbReference type="GO" id="GO:1905475">
    <property type="term" value="P:regulation of protein localization to membrane"/>
    <property type="evidence" value="ECO:0007669"/>
    <property type="project" value="TreeGrafter"/>
</dbReference>
<dbReference type="InterPro" id="IPR019803">
    <property type="entry name" value="Glypican_CS"/>
</dbReference>
<dbReference type="PANTHER" id="PTHR10822:SF31">
    <property type="entry name" value="GLYPICAN-6"/>
    <property type="match status" value="1"/>
</dbReference>
<feature type="region of interest" description="Disordered" evidence="13">
    <location>
        <begin position="481"/>
        <end position="504"/>
    </location>
</feature>
<dbReference type="GeneID" id="109082706"/>
<evidence type="ECO:0000256" key="2">
    <source>
        <dbReference type="ARBA" id="ARBA00010260"/>
    </source>
</evidence>
<evidence type="ECO:0000256" key="13">
    <source>
        <dbReference type="SAM" id="MobiDB-lite"/>
    </source>
</evidence>
<keyword evidence="5 14" id="KW-0732">Signal</keyword>
<evidence type="ECO:0000256" key="12">
    <source>
        <dbReference type="RuleBase" id="RU003519"/>
    </source>
</evidence>
<dbReference type="GO" id="GO:0045202">
    <property type="term" value="C:synapse"/>
    <property type="evidence" value="ECO:0007669"/>
    <property type="project" value="TreeGrafter"/>
</dbReference>
<evidence type="ECO:0000256" key="14">
    <source>
        <dbReference type="SAM" id="SignalP"/>
    </source>
</evidence>
<evidence type="ECO:0000313" key="15">
    <source>
        <dbReference type="RefSeq" id="XP_042586377.1"/>
    </source>
</evidence>
<dbReference type="GO" id="GO:0005886">
    <property type="term" value="C:plasma membrane"/>
    <property type="evidence" value="ECO:0007669"/>
    <property type="project" value="UniProtKB-SubCell"/>
</dbReference>
<dbReference type="AlphaFoldDB" id="A0A9Q9WMZ6"/>
<evidence type="ECO:0000256" key="5">
    <source>
        <dbReference type="ARBA" id="ARBA00022729"/>
    </source>
</evidence>
<gene>
    <name evidence="15" type="primary">gpc6b</name>
</gene>
<feature type="chain" id="PRO_5040149955" evidence="14">
    <location>
        <begin position="31"/>
        <end position="544"/>
    </location>
</feature>
<comment type="function">
    <text evidence="12">Cell surface proteoglycan.</text>
</comment>
<keyword evidence="3" id="KW-1003">Cell membrane</keyword>
<evidence type="ECO:0000256" key="4">
    <source>
        <dbReference type="ARBA" id="ARBA00022622"/>
    </source>
</evidence>